<gene>
    <name evidence="1" type="ORF">Rhow_002401</name>
</gene>
<evidence type="ECO:0000313" key="1">
    <source>
        <dbReference type="EMBL" id="GCE38877.1"/>
    </source>
</evidence>
<protein>
    <submittedName>
        <fullName evidence="1">Uncharacterized protein</fullName>
    </submittedName>
</protein>
<dbReference type="Proteomes" id="UP000287519">
    <property type="component" value="Unassembled WGS sequence"/>
</dbReference>
<dbReference type="EMBL" id="BHYM01000022">
    <property type="protein sequence ID" value="GCE38877.1"/>
    <property type="molecule type" value="Genomic_DNA"/>
</dbReference>
<sequence>MRGKARRRDRLPLPVDVGQALVDYLTDGRPGTATAVR</sequence>
<proteinExistence type="predicted"/>
<reference evidence="1 2" key="1">
    <citation type="submission" date="2018-11" db="EMBL/GenBank/DDBJ databases">
        <title>Microbial catabolism of amino acid.</title>
        <authorList>
            <person name="Hibi M."/>
            <person name="Ogawa J."/>
        </authorList>
    </citation>
    <scope>NUCLEOTIDE SEQUENCE [LARGE SCALE GENOMIC DNA]</scope>
    <source>
        <strain evidence="1 2">C31-06</strain>
    </source>
</reference>
<keyword evidence="2" id="KW-1185">Reference proteome</keyword>
<organism evidence="1 2">
    <name type="scientific">Rhodococcus wratislaviensis</name>
    <name type="common">Tsukamurella wratislaviensis</name>
    <dbReference type="NCBI Taxonomy" id="44752"/>
    <lineage>
        <taxon>Bacteria</taxon>
        <taxon>Bacillati</taxon>
        <taxon>Actinomycetota</taxon>
        <taxon>Actinomycetes</taxon>
        <taxon>Mycobacteriales</taxon>
        <taxon>Nocardiaceae</taxon>
        <taxon>Rhodococcus</taxon>
    </lineage>
</organism>
<dbReference type="AlphaFoldDB" id="A0A402C5R1"/>
<name>A0A402C5R1_RHOWR</name>
<comment type="caution">
    <text evidence="1">The sequence shown here is derived from an EMBL/GenBank/DDBJ whole genome shotgun (WGS) entry which is preliminary data.</text>
</comment>
<evidence type="ECO:0000313" key="2">
    <source>
        <dbReference type="Proteomes" id="UP000287519"/>
    </source>
</evidence>
<accession>A0A402C5R1</accession>